<name>A0AA36BRA5_OCTVU</name>
<evidence type="ECO:0000256" key="2">
    <source>
        <dbReference type="SAM" id="Phobius"/>
    </source>
</evidence>
<evidence type="ECO:0000256" key="1">
    <source>
        <dbReference type="SAM" id="MobiDB-lite"/>
    </source>
</evidence>
<dbReference type="EMBL" id="OX597835">
    <property type="protein sequence ID" value="CAI9738894.1"/>
    <property type="molecule type" value="Genomic_DNA"/>
</dbReference>
<feature type="transmembrane region" description="Helical" evidence="2">
    <location>
        <begin position="31"/>
        <end position="52"/>
    </location>
</feature>
<evidence type="ECO:0000313" key="3">
    <source>
        <dbReference type="EMBL" id="CAI9738894.1"/>
    </source>
</evidence>
<keyword evidence="2" id="KW-0472">Membrane</keyword>
<dbReference type="Proteomes" id="UP001162480">
    <property type="component" value="Chromosome 22"/>
</dbReference>
<evidence type="ECO:0000313" key="4">
    <source>
        <dbReference type="Proteomes" id="UP001162480"/>
    </source>
</evidence>
<gene>
    <name evidence="3" type="ORF">OCTVUL_1B008313</name>
</gene>
<dbReference type="AlphaFoldDB" id="A0AA36BRA5"/>
<sequence>MNANKFQETSAKTTTSTTKQEEMQENTSNGYILVVLILVVFVAVFGEFSNAFSRHTVVKLQQNFNELEICIAYNIPYISLQLKIFMSDSGDGIASYTSS</sequence>
<keyword evidence="2" id="KW-1133">Transmembrane helix</keyword>
<keyword evidence="2" id="KW-0812">Transmembrane</keyword>
<protein>
    <submittedName>
        <fullName evidence="3">Uncharacterized protein</fullName>
    </submittedName>
</protein>
<feature type="region of interest" description="Disordered" evidence="1">
    <location>
        <begin position="1"/>
        <end position="23"/>
    </location>
</feature>
<feature type="compositionally biased region" description="Low complexity" evidence="1">
    <location>
        <begin position="9"/>
        <end position="18"/>
    </location>
</feature>
<reference evidence="3" key="1">
    <citation type="submission" date="2023-08" db="EMBL/GenBank/DDBJ databases">
        <authorList>
            <person name="Alioto T."/>
            <person name="Alioto T."/>
            <person name="Gomez Garrido J."/>
        </authorList>
    </citation>
    <scope>NUCLEOTIDE SEQUENCE</scope>
</reference>
<keyword evidence="4" id="KW-1185">Reference proteome</keyword>
<organism evidence="3 4">
    <name type="scientific">Octopus vulgaris</name>
    <name type="common">Common octopus</name>
    <dbReference type="NCBI Taxonomy" id="6645"/>
    <lineage>
        <taxon>Eukaryota</taxon>
        <taxon>Metazoa</taxon>
        <taxon>Spiralia</taxon>
        <taxon>Lophotrochozoa</taxon>
        <taxon>Mollusca</taxon>
        <taxon>Cephalopoda</taxon>
        <taxon>Coleoidea</taxon>
        <taxon>Octopodiformes</taxon>
        <taxon>Octopoda</taxon>
        <taxon>Incirrata</taxon>
        <taxon>Octopodidae</taxon>
        <taxon>Octopus</taxon>
    </lineage>
</organism>
<proteinExistence type="predicted"/>
<accession>A0AA36BRA5</accession>